<reference evidence="3 4" key="1">
    <citation type="submission" date="2016-11" db="EMBL/GenBank/DDBJ databases">
        <title>Mixed transmission modes and dynamic genome evolution in an obligate animal-bacterial symbiosis.</title>
        <authorList>
            <person name="Russell S.L."/>
            <person name="Corbett-Detig R.B."/>
            <person name="Cavanaugh C.M."/>
        </authorList>
    </citation>
    <scope>NUCLEOTIDE SEQUENCE [LARGE SCALE GENOMIC DNA]</scope>
    <source>
        <strain evidence="3">Se-Cadez</strain>
    </source>
</reference>
<dbReference type="EMBL" id="MPRJ01000019">
    <property type="protein sequence ID" value="OOZ37048.1"/>
    <property type="molecule type" value="Genomic_DNA"/>
</dbReference>
<feature type="transmembrane region" description="Helical" evidence="1">
    <location>
        <begin position="6"/>
        <end position="23"/>
    </location>
</feature>
<dbReference type="SMART" id="SM00327">
    <property type="entry name" value="VWA"/>
    <property type="match status" value="1"/>
</dbReference>
<keyword evidence="1" id="KW-1133">Transmembrane helix</keyword>
<accession>A0A1T2KW17</accession>
<gene>
    <name evidence="3" type="ORF">BOW51_04370</name>
</gene>
<protein>
    <submittedName>
        <fullName evidence="3">VWA domain-containing protein</fullName>
    </submittedName>
</protein>
<dbReference type="AlphaFoldDB" id="A0A1T2KW17"/>
<keyword evidence="4" id="KW-1185">Reference proteome</keyword>
<organism evidence="3 4">
    <name type="scientific">Solemya velesiana gill symbiont</name>
    <dbReference type="NCBI Taxonomy" id="1918948"/>
    <lineage>
        <taxon>Bacteria</taxon>
        <taxon>Pseudomonadati</taxon>
        <taxon>Pseudomonadota</taxon>
        <taxon>Gammaproteobacteria</taxon>
        <taxon>sulfur-oxidizing symbionts</taxon>
    </lineage>
</organism>
<dbReference type="PROSITE" id="PS50234">
    <property type="entry name" value="VWFA"/>
    <property type="match status" value="1"/>
</dbReference>
<evidence type="ECO:0000259" key="2">
    <source>
        <dbReference type="PROSITE" id="PS50234"/>
    </source>
</evidence>
<keyword evidence="1" id="KW-0472">Membrane</keyword>
<comment type="caution">
    <text evidence="3">The sequence shown here is derived from an EMBL/GenBank/DDBJ whole genome shotgun (WGS) entry which is preliminary data.</text>
</comment>
<proteinExistence type="predicted"/>
<dbReference type="Proteomes" id="UP000190896">
    <property type="component" value="Unassembled WGS sequence"/>
</dbReference>
<dbReference type="InterPro" id="IPR036465">
    <property type="entry name" value="vWFA_dom_sf"/>
</dbReference>
<evidence type="ECO:0000313" key="4">
    <source>
        <dbReference type="Proteomes" id="UP000190896"/>
    </source>
</evidence>
<keyword evidence="1" id="KW-0812">Transmembrane</keyword>
<dbReference type="Pfam" id="PF00092">
    <property type="entry name" value="VWA"/>
    <property type="match status" value="1"/>
</dbReference>
<dbReference type="SUPFAM" id="SSF53300">
    <property type="entry name" value="vWA-like"/>
    <property type="match status" value="1"/>
</dbReference>
<dbReference type="Gene3D" id="3.40.50.410">
    <property type="entry name" value="von Willebrand factor, type A domain"/>
    <property type="match status" value="1"/>
</dbReference>
<feature type="domain" description="VWFA" evidence="2">
    <location>
        <begin position="101"/>
        <end position="297"/>
    </location>
</feature>
<evidence type="ECO:0000313" key="3">
    <source>
        <dbReference type="EMBL" id="OOZ37048.1"/>
    </source>
</evidence>
<dbReference type="InterPro" id="IPR002035">
    <property type="entry name" value="VWF_A"/>
</dbReference>
<dbReference type="RefSeq" id="WP_078486299.1">
    <property type="nucleotide sequence ID" value="NZ_MPRJ01000019.1"/>
</dbReference>
<dbReference type="PANTHER" id="PTHR22550">
    <property type="entry name" value="SPORE GERMINATION PROTEIN"/>
    <property type="match status" value="1"/>
</dbReference>
<evidence type="ECO:0000256" key="1">
    <source>
        <dbReference type="SAM" id="Phobius"/>
    </source>
</evidence>
<dbReference type="InterPro" id="IPR050768">
    <property type="entry name" value="UPF0353/GerABKA_families"/>
</dbReference>
<dbReference type="OrthoDB" id="6206554at2"/>
<name>A0A1T2KW17_9GAMM</name>
<sequence>MIDFHWPWMALLLLLPLLARFLWPRFRRPEETEDEGGFHVTLLHPSAQQLQGAFQSRQPRPAFAGRVQELLLYLLWISLTLAIMQPQWLEPHTELKTQGYDLMLAVDTSRSMTALDFSQNNQPVSRMSVVKGVMGRFIEGRGGDRVGLVVFGNQAFVLSPLTLDLRAVDTLLQDVTPGMAGDATAMGDAIALGVKKLRERPEGSRVLLLVTDGENTAGTIPPVEAARLAVREGIKVYAVGVGSNQEEVMIRSSDGQYRMESDIGLDEKSLERIATLTGGGYFRATNTHALEEIYQRIDAMEKTEAEQRTILIPHPLYRWSLGAAMLLLLALGLFPEGRKRLPRSAANA</sequence>
<dbReference type="PANTHER" id="PTHR22550:SF18">
    <property type="entry name" value="VWFA DOMAIN-CONTAINING PROTEIN"/>
    <property type="match status" value="1"/>
</dbReference>
<feature type="transmembrane region" description="Helical" evidence="1">
    <location>
        <begin position="70"/>
        <end position="89"/>
    </location>
</feature>